<accession>A0A8R7K1A5</accession>
<proteinExistence type="predicted"/>
<dbReference type="Proteomes" id="UP000015106">
    <property type="component" value="Chromosome 1"/>
</dbReference>
<reference evidence="2" key="2">
    <citation type="submission" date="2018-03" db="EMBL/GenBank/DDBJ databases">
        <title>The Triticum urartu genome reveals the dynamic nature of wheat genome evolution.</title>
        <authorList>
            <person name="Ling H."/>
            <person name="Ma B."/>
            <person name="Shi X."/>
            <person name="Liu H."/>
            <person name="Dong L."/>
            <person name="Sun H."/>
            <person name="Cao Y."/>
            <person name="Gao Q."/>
            <person name="Zheng S."/>
            <person name="Li Y."/>
            <person name="Yu Y."/>
            <person name="Du H."/>
            <person name="Qi M."/>
            <person name="Li Y."/>
            <person name="Yu H."/>
            <person name="Cui Y."/>
            <person name="Wang N."/>
            <person name="Chen C."/>
            <person name="Wu H."/>
            <person name="Zhao Y."/>
            <person name="Zhang J."/>
            <person name="Li Y."/>
            <person name="Zhou W."/>
            <person name="Zhang B."/>
            <person name="Hu W."/>
            <person name="Eijk M."/>
            <person name="Tang J."/>
            <person name="Witsenboer H."/>
            <person name="Zhao S."/>
            <person name="Li Z."/>
            <person name="Zhang A."/>
            <person name="Wang D."/>
            <person name="Liang C."/>
        </authorList>
    </citation>
    <scope>NUCLEOTIDE SEQUENCE [LARGE SCALE GENOMIC DNA]</scope>
    <source>
        <strain evidence="2">cv. G1812</strain>
    </source>
</reference>
<name>A0A8R7K1A5_TRIUA</name>
<sequence>DGQWPESHFVVAASASPKGTAGAQILPETNAILSFPNKNLTTPADCEPAALSLSLCPPPPRALASLQHPSRRRRRPLAGTLNGRRHRRRRWRALRLPHGGGGLPRLPRPPRRHDQGPHPRSGQVLPALRPRVEEFEKKNGAGNF</sequence>
<organism evidence="2 3">
    <name type="scientific">Triticum urartu</name>
    <name type="common">Red wild einkorn</name>
    <name type="synonym">Crithodium urartu</name>
    <dbReference type="NCBI Taxonomy" id="4572"/>
    <lineage>
        <taxon>Eukaryota</taxon>
        <taxon>Viridiplantae</taxon>
        <taxon>Streptophyta</taxon>
        <taxon>Embryophyta</taxon>
        <taxon>Tracheophyta</taxon>
        <taxon>Spermatophyta</taxon>
        <taxon>Magnoliopsida</taxon>
        <taxon>Liliopsida</taxon>
        <taxon>Poales</taxon>
        <taxon>Poaceae</taxon>
        <taxon>BOP clade</taxon>
        <taxon>Pooideae</taxon>
        <taxon>Triticodae</taxon>
        <taxon>Triticeae</taxon>
        <taxon>Triticinae</taxon>
        <taxon>Triticum</taxon>
    </lineage>
</organism>
<reference evidence="3" key="1">
    <citation type="journal article" date="2013" name="Nature">
        <title>Draft genome of the wheat A-genome progenitor Triticum urartu.</title>
        <authorList>
            <person name="Ling H.Q."/>
            <person name="Zhao S."/>
            <person name="Liu D."/>
            <person name="Wang J."/>
            <person name="Sun H."/>
            <person name="Zhang C."/>
            <person name="Fan H."/>
            <person name="Li D."/>
            <person name="Dong L."/>
            <person name="Tao Y."/>
            <person name="Gao C."/>
            <person name="Wu H."/>
            <person name="Li Y."/>
            <person name="Cui Y."/>
            <person name="Guo X."/>
            <person name="Zheng S."/>
            <person name="Wang B."/>
            <person name="Yu K."/>
            <person name="Liang Q."/>
            <person name="Yang W."/>
            <person name="Lou X."/>
            <person name="Chen J."/>
            <person name="Feng M."/>
            <person name="Jian J."/>
            <person name="Zhang X."/>
            <person name="Luo G."/>
            <person name="Jiang Y."/>
            <person name="Liu J."/>
            <person name="Wang Z."/>
            <person name="Sha Y."/>
            <person name="Zhang B."/>
            <person name="Wu H."/>
            <person name="Tang D."/>
            <person name="Shen Q."/>
            <person name="Xue P."/>
            <person name="Zou S."/>
            <person name="Wang X."/>
            <person name="Liu X."/>
            <person name="Wang F."/>
            <person name="Yang Y."/>
            <person name="An X."/>
            <person name="Dong Z."/>
            <person name="Zhang K."/>
            <person name="Zhang X."/>
            <person name="Luo M.C."/>
            <person name="Dvorak J."/>
            <person name="Tong Y."/>
            <person name="Wang J."/>
            <person name="Yang H."/>
            <person name="Li Z."/>
            <person name="Wang D."/>
            <person name="Zhang A."/>
            <person name="Wang J."/>
        </authorList>
    </citation>
    <scope>NUCLEOTIDE SEQUENCE</scope>
    <source>
        <strain evidence="3">cv. G1812</strain>
    </source>
</reference>
<dbReference type="EnsemblPlants" id="TuG1812G0100003033.01.T02">
    <property type="protein sequence ID" value="TuG1812G0100003033.01.T02"/>
    <property type="gene ID" value="TuG1812G0100003033.01"/>
</dbReference>
<gene>
    <name evidence="2" type="primary">LOC125518816</name>
</gene>
<feature type="compositionally biased region" description="Basic and acidic residues" evidence="1">
    <location>
        <begin position="130"/>
        <end position="144"/>
    </location>
</feature>
<dbReference type="AlphaFoldDB" id="A0A8R7K1A5"/>
<evidence type="ECO:0000313" key="3">
    <source>
        <dbReference type="Proteomes" id="UP000015106"/>
    </source>
</evidence>
<evidence type="ECO:0000313" key="2">
    <source>
        <dbReference type="EnsemblPlants" id="TuG1812G0100003033.01.T02"/>
    </source>
</evidence>
<feature type="region of interest" description="Disordered" evidence="1">
    <location>
        <begin position="63"/>
        <end position="144"/>
    </location>
</feature>
<protein>
    <submittedName>
        <fullName evidence="2">Uncharacterized protein</fullName>
    </submittedName>
</protein>
<keyword evidence="3" id="KW-1185">Reference proteome</keyword>
<dbReference type="Gramene" id="TuG1812G0100003033.01.T02">
    <property type="protein sequence ID" value="TuG1812G0100003033.01.T02"/>
    <property type="gene ID" value="TuG1812G0100003033.01"/>
</dbReference>
<reference evidence="2" key="3">
    <citation type="submission" date="2022-06" db="UniProtKB">
        <authorList>
            <consortium name="EnsemblPlants"/>
        </authorList>
    </citation>
    <scope>IDENTIFICATION</scope>
</reference>
<feature type="compositionally biased region" description="Basic residues" evidence="1">
    <location>
        <begin position="83"/>
        <end position="95"/>
    </location>
</feature>
<evidence type="ECO:0000256" key="1">
    <source>
        <dbReference type="SAM" id="MobiDB-lite"/>
    </source>
</evidence>